<feature type="compositionally biased region" description="Polar residues" evidence="3">
    <location>
        <begin position="96"/>
        <end position="110"/>
    </location>
</feature>
<evidence type="ECO:0000313" key="5">
    <source>
        <dbReference type="Proteomes" id="UP000237347"/>
    </source>
</evidence>
<dbReference type="InterPro" id="IPR050791">
    <property type="entry name" value="Aldo-Keto_reductase"/>
</dbReference>
<gene>
    <name evidence="4" type="ORF">CFP56_004602</name>
</gene>
<dbReference type="GO" id="GO:0005737">
    <property type="term" value="C:cytoplasm"/>
    <property type="evidence" value="ECO:0007669"/>
    <property type="project" value="TreeGrafter"/>
</dbReference>
<name>A0AAW0IHA9_QUESU</name>
<dbReference type="PANTHER" id="PTHR43625">
    <property type="entry name" value="AFLATOXIN B1 ALDEHYDE REDUCTASE"/>
    <property type="match status" value="1"/>
</dbReference>
<keyword evidence="1" id="KW-0521">NADP</keyword>
<dbReference type="PANTHER" id="PTHR43625:SF40">
    <property type="entry name" value="ALDO-KETO REDUCTASE YAKC [NADP(+)]"/>
    <property type="match status" value="1"/>
</dbReference>
<dbReference type="EMBL" id="PKMF04001211">
    <property type="protein sequence ID" value="KAK7813659.1"/>
    <property type="molecule type" value="Genomic_DNA"/>
</dbReference>
<dbReference type="Proteomes" id="UP000237347">
    <property type="component" value="Unassembled WGS sequence"/>
</dbReference>
<reference evidence="4 5" key="1">
    <citation type="journal article" date="2018" name="Sci. Data">
        <title>The draft genome sequence of cork oak.</title>
        <authorList>
            <person name="Ramos A.M."/>
            <person name="Usie A."/>
            <person name="Barbosa P."/>
            <person name="Barros P.M."/>
            <person name="Capote T."/>
            <person name="Chaves I."/>
            <person name="Simoes F."/>
            <person name="Abreu I."/>
            <person name="Carrasquinho I."/>
            <person name="Faro C."/>
            <person name="Guimaraes J.B."/>
            <person name="Mendonca D."/>
            <person name="Nobrega F."/>
            <person name="Rodrigues L."/>
            <person name="Saibo N.J.M."/>
            <person name="Varela M.C."/>
            <person name="Egas C."/>
            <person name="Matos J."/>
            <person name="Miguel C.M."/>
            <person name="Oliveira M.M."/>
            <person name="Ricardo C.P."/>
            <person name="Goncalves S."/>
        </authorList>
    </citation>
    <scope>NUCLEOTIDE SEQUENCE [LARGE SCALE GENOMIC DNA]</scope>
    <source>
        <strain evidence="5">cv. HL8</strain>
    </source>
</reference>
<dbReference type="GO" id="GO:0016491">
    <property type="term" value="F:oxidoreductase activity"/>
    <property type="evidence" value="ECO:0007669"/>
    <property type="project" value="UniProtKB-KW"/>
</dbReference>
<keyword evidence="5" id="KW-1185">Reference proteome</keyword>
<protein>
    <submittedName>
        <fullName evidence="4">Aldo-keto reductase 6</fullName>
    </submittedName>
</protein>
<comment type="caution">
    <text evidence="4">The sequence shown here is derived from an EMBL/GenBank/DDBJ whole genome shotgun (WGS) entry which is preliminary data.</text>
</comment>
<organism evidence="4 5">
    <name type="scientific">Quercus suber</name>
    <name type="common">Cork oak</name>
    <dbReference type="NCBI Taxonomy" id="58331"/>
    <lineage>
        <taxon>Eukaryota</taxon>
        <taxon>Viridiplantae</taxon>
        <taxon>Streptophyta</taxon>
        <taxon>Embryophyta</taxon>
        <taxon>Tracheophyta</taxon>
        <taxon>Spermatophyta</taxon>
        <taxon>Magnoliopsida</taxon>
        <taxon>eudicotyledons</taxon>
        <taxon>Gunneridae</taxon>
        <taxon>Pentapetalae</taxon>
        <taxon>rosids</taxon>
        <taxon>fabids</taxon>
        <taxon>Fagales</taxon>
        <taxon>Fagaceae</taxon>
        <taxon>Quercus</taxon>
    </lineage>
</organism>
<sequence>MHPITISTSLRSSPREDVCPIPGTTKIVNFNQNIGVVSMKLTTKEMVEFESFFSEDLIMDDRYMHDLIQVRKDAGKNVINVFVIPYPPPLPKHKGSNYNPKANSKSQFCT</sequence>
<evidence type="ECO:0000256" key="3">
    <source>
        <dbReference type="SAM" id="MobiDB-lite"/>
    </source>
</evidence>
<feature type="region of interest" description="Disordered" evidence="3">
    <location>
        <begin position="89"/>
        <end position="110"/>
    </location>
</feature>
<evidence type="ECO:0000256" key="1">
    <source>
        <dbReference type="ARBA" id="ARBA00022857"/>
    </source>
</evidence>
<dbReference type="AlphaFoldDB" id="A0AAW0IHA9"/>
<dbReference type="InterPro" id="IPR036812">
    <property type="entry name" value="NAD(P)_OxRdtase_dom_sf"/>
</dbReference>
<dbReference type="Gene3D" id="3.20.20.100">
    <property type="entry name" value="NADP-dependent oxidoreductase domain"/>
    <property type="match status" value="1"/>
</dbReference>
<accession>A0AAW0IHA9</accession>
<proteinExistence type="predicted"/>
<evidence type="ECO:0000256" key="2">
    <source>
        <dbReference type="ARBA" id="ARBA00023002"/>
    </source>
</evidence>
<evidence type="ECO:0000313" key="4">
    <source>
        <dbReference type="EMBL" id="KAK7813659.1"/>
    </source>
</evidence>
<keyword evidence="2" id="KW-0560">Oxidoreductase</keyword>